<protein>
    <submittedName>
        <fullName evidence="1">Uncharacterized protein</fullName>
    </submittedName>
</protein>
<evidence type="ECO:0000313" key="1">
    <source>
        <dbReference type="EMBL" id="WHX10335.1"/>
    </source>
</evidence>
<dbReference type="EMBL" id="CP126056">
    <property type="protein sequence ID" value="WHX10335.1"/>
    <property type="molecule type" value="Genomic_DNA"/>
</dbReference>
<organism evidence="1 2">
    <name type="scientific">Phocaeicola dorei</name>
    <dbReference type="NCBI Taxonomy" id="357276"/>
    <lineage>
        <taxon>Bacteria</taxon>
        <taxon>Pseudomonadati</taxon>
        <taxon>Bacteroidota</taxon>
        <taxon>Bacteroidia</taxon>
        <taxon>Bacteroidales</taxon>
        <taxon>Bacteroidaceae</taxon>
        <taxon>Phocaeicola</taxon>
    </lineage>
</organism>
<reference evidence="1" key="1">
    <citation type="journal article" date="2023" name="Nat. Commun.">
        <title>Identification of a novel Human Milk Oligosaccharides utilization cluster in the infant gut commensal Bacteroides dorei.</title>
        <authorList>
            <person name="Kijner S."/>
            <person name="Ennis D."/>
            <person name="Shmorak S."/>
            <person name="Florentin A."/>
            <person name="Yassour M."/>
        </authorList>
    </citation>
    <scope>NUCLEOTIDE SEQUENCE</scope>
    <source>
        <strain evidence="1">2</strain>
    </source>
</reference>
<name>A0AA95HVL6_9BACT</name>
<evidence type="ECO:0000313" key="2">
    <source>
        <dbReference type="Proteomes" id="UP001177934"/>
    </source>
</evidence>
<proteinExistence type="predicted"/>
<dbReference type="Proteomes" id="UP001177934">
    <property type="component" value="Chromosome"/>
</dbReference>
<sequence>MKKKKLPLVCWDSIKLLTALFLLWGVCFGADAYPEVNIENNFLIMIGNSSWGIILTLH</sequence>
<dbReference type="AlphaFoldDB" id="A0AA95HVL6"/>
<gene>
    <name evidence="1" type="ORF">QNN11_01975</name>
</gene>
<accession>A0AA95HVL6</accession>